<dbReference type="GO" id="GO:0005634">
    <property type="term" value="C:nucleus"/>
    <property type="evidence" value="ECO:0007669"/>
    <property type="project" value="TreeGrafter"/>
</dbReference>
<feature type="compositionally biased region" description="Acidic residues" evidence="2">
    <location>
        <begin position="136"/>
        <end position="147"/>
    </location>
</feature>
<accession>A0A9W7YCS0</accession>
<feature type="region of interest" description="Disordered" evidence="2">
    <location>
        <begin position="162"/>
        <end position="200"/>
    </location>
</feature>
<evidence type="ECO:0000313" key="3">
    <source>
        <dbReference type="EMBL" id="KAJ1729339.1"/>
    </source>
</evidence>
<dbReference type="PANTHER" id="PTHR15885">
    <property type="entry name" value="COILED-COIL DOMAIN-CONTAINING PROTEIN 174"/>
    <property type="match status" value="1"/>
</dbReference>
<dbReference type="EMBL" id="JANBOI010000632">
    <property type="protein sequence ID" value="KAJ1729339.1"/>
    <property type="molecule type" value="Genomic_DNA"/>
</dbReference>
<dbReference type="AlphaFoldDB" id="A0A9W7YCS0"/>
<dbReference type="Pfam" id="PF13300">
    <property type="entry name" value="DUF4078"/>
    <property type="match status" value="1"/>
</dbReference>
<gene>
    <name evidence="3" type="ORF">LPJ61_003572</name>
</gene>
<comment type="caution">
    <text evidence="3">The sequence shown here is derived from an EMBL/GenBank/DDBJ whole genome shotgun (WGS) entry which is preliminary data.</text>
</comment>
<dbReference type="Proteomes" id="UP001143981">
    <property type="component" value="Unassembled WGS sequence"/>
</dbReference>
<feature type="region of interest" description="Disordered" evidence="2">
    <location>
        <begin position="127"/>
        <end position="147"/>
    </location>
</feature>
<feature type="region of interest" description="Disordered" evidence="2">
    <location>
        <begin position="21"/>
        <end position="58"/>
    </location>
</feature>
<dbReference type="InterPro" id="IPR025066">
    <property type="entry name" value="CCDC174-like"/>
</dbReference>
<evidence type="ECO:0000256" key="1">
    <source>
        <dbReference type="ARBA" id="ARBA00023054"/>
    </source>
</evidence>
<keyword evidence="1" id="KW-0175">Coiled coil</keyword>
<evidence type="ECO:0000256" key="2">
    <source>
        <dbReference type="SAM" id="MobiDB-lite"/>
    </source>
</evidence>
<proteinExistence type="predicted"/>
<reference evidence="3" key="1">
    <citation type="submission" date="2022-07" db="EMBL/GenBank/DDBJ databases">
        <title>Phylogenomic reconstructions and comparative analyses of Kickxellomycotina fungi.</title>
        <authorList>
            <person name="Reynolds N.K."/>
            <person name="Stajich J.E."/>
            <person name="Barry K."/>
            <person name="Grigoriev I.V."/>
            <person name="Crous P."/>
            <person name="Smith M.E."/>
        </authorList>
    </citation>
    <scope>NUCLEOTIDE SEQUENCE</scope>
    <source>
        <strain evidence="3">BCRC 34381</strain>
    </source>
</reference>
<dbReference type="PANTHER" id="PTHR15885:SF1">
    <property type="entry name" value="COILED-COIL DOMAIN-CONTAINING PROTEIN 174"/>
    <property type="match status" value="1"/>
</dbReference>
<sequence length="356" mass="37452">MPKKQLAVGVPAALNLRAELARAQGESRGGGGGARRGPAERAKALDTPNRGVDARAQSDALALDLERTSRTQANARRAQALEEKARIYDMLSGLRQEESGAAPRVRLDEAHLARILDESSVDFVRKRQERAAATESGDEGSASDDSMVEIVDEFGRSRTVPRSKVGEYCGDPRSSSSDSSDDGRAAAAESSRRNHGTSYYHLSSNYAQREEQLAVLHRLHRETTAGRQAAATSAAEIQAQQLAHRRSLSYRSCAMADEEPARSSAGTPGAAADASQGLFSAAGSSSEGLDLSALLPGGRSLANSGATGASHSLTSIPIDTDIDQLVRSLGDSVDMSKVSDDDIDKLLGSINAGHVG</sequence>
<dbReference type="OrthoDB" id="333551at2759"/>
<name>A0A9W7YCS0_9FUNG</name>
<protein>
    <submittedName>
        <fullName evidence="3">Uncharacterized protein</fullName>
    </submittedName>
</protein>
<organism evidence="3 4">
    <name type="scientific">Coemansia biformis</name>
    <dbReference type="NCBI Taxonomy" id="1286918"/>
    <lineage>
        <taxon>Eukaryota</taxon>
        <taxon>Fungi</taxon>
        <taxon>Fungi incertae sedis</taxon>
        <taxon>Zoopagomycota</taxon>
        <taxon>Kickxellomycotina</taxon>
        <taxon>Kickxellomycetes</taxon>
        <taxon>Kickxellales</taxon>
        <taxon>Kickxellaceae</taxon>
        <taxon>Coemansia</taxon>
    </lineage>
</organism>
<keyword evidence="4" id="KW-1185">Reference proteome</keyword>
<evidence type="ECO:0000313" key="4">
    <source>
        <dbReference type="Proteomes" id="UP001143981"/>
    </source>
</evidence>